<organism evidence="7 8">
    <name type="scientific">Streptomyces millisiae</name>
    <dbReference type="NCBI Taxonomy" id="3075542"/>
    <lineage>
        <taxon>Bacteria</taxon>
        <taxon>Bacillati</taxon>
        <taxon>Actinomycetota</taxon>
        <taxon>Actinomycetes</taxon>
        <taxon>Kitasatosporales</taxon>
        <taxon>Streptomycetaceae</taxon>
        <taxon>Streptomyces</taxon>
    </lineage>
</organism>
<accession>A0ABU2LHC3</accession>
<name>A0ABU2LHC3_9ACTN</name>
<keyword evidence="5" id="KW-0560">Oxidoreductase</keyword>
<keyword evidence="7" id="KW-0378">Hydrolase</keyword>
<dbReference type="Pfam" id="PF00561">
    <property type="entry name" value="Abhydrolase_1"/>
    <property type="match status" value="1"/>
</dbReference>
<dbReference type="InterPro" id="IPR000073">
    <property type="entry name" value="AB_hydrolase_1"/>
</dbReference>
<dbReference type="InterPro" id="IPR029058">
    <property type="entry name" value="AB_hydrolase_fold"/>
</dbReference>
<comment type="cofactor">
    <cofactor evidence="1">
        <name>FAD</name>
        <dbReference type="ChEBI" id="CHEBI:57692"/>
    </cofactor>
</comment>
<keyword evidence="8" id="KW-1185">Reference proteome</keyword>
<evidence type="ECO:0000256" key="1">
    <source>
        <dbReference type="ARBA" id="ARBA00001974"/>
    </source>
</evidence>
<dbReference type="EMBL" id="JAVREM010000001">
    <property type="protein sequence ID" value="MDT0316989.1"/>
    <property type="molecule type" value="Genomic_DNA"/>
</dbReference>
<keyword evidence="4" id="KW-0274">FAD</keyword>
<evidence type="ECO:0000259" key="6">
    <source>
        <dbReference type="Pfam" id="PF00561"/>
    </source>
</evidence>
<dbReference type="PANTHER" id="PTHR47470">
    <property type="entry name" value="CHOLESTEROL OXIDASE"/>
    <property type="match status" value="1"/>
</dbReference>
<proteinExistence type="inferred from homology"/>
<dbReference type="GO" id="GO:0016787">
    <property type="term" value="F:hydrolase activity"/>
    <property type="evidence" value="ECO:0007669"/>
    <property type="project" value="UniProtKB-KW"/>
</dbReference>
<comment type="caution">
    <text evidence="7">The sequence shown here is derived from an EMBL/GenBank/DDBJ whole genome shotgun (WGS) entry which is preliminary data.</text>
</comment>
<evidence type="ECO:0000256" key="5">
    <source>
        <dbReference type="ARBA" id="ARBA00023002"/>
    </source>
</evidence>
<reference evidence="8" key="1">
    <citation type="submission" date="2023-07" db="EMBL/GenBank/DDBJ databases">
        <title>30 novel species of actinomycetes from the DSMZ collection.</title>
        <authorList>
            <person name="Nouioui I."/>
        </authorList>
    </citation>
    <scope>NUCLEOTIDE SEQUENCE [LARGE SCALE GENOMIC DNA]</scope>
    <source>
        <strain evidence="8">DSM 44918</strain>
    </source>
</reference>
<feature type="domain" description="AB hydrolase-1" evidence="6">
    <location>
        <begin position="32"/>
        <end position="161"/>
    </location>
</feature>
<comment type="similarity">
    <text evidence="2">Belongs to the GMC oxidoreductase family.</text>
</comment>
<dbReference type="RefSeq" id="WP_311594715.1">
    <property type="nucleotide sequence ID" value="NZ_JAVREM010000001.1"/>
</dbReference>
<dbReference type="Proteomes" id="UP001183420">
    <property type="component" value="Unassembled WGS sequence"/>
</dbReference>
<dbReference type="PANTHER" id="PTHR47470:SF1">
    <property type="entry name" value="FAD-DEPENDENT OXIDOREDUCTASE 2 FAD BINDING DOMAIN-CONTAINING PROTEIN"/>
    <property type="match status" value="1"/>
</dbReference>
<evidence type="ECO:0000313" key="8">
    <source>
        <dbReference type="Proteomes" id="UP001183420"/>
    </source>
</evidence>
<evidence type="ECO:0000256" key="2">
    <source>
        <dbReference type="ARBA" id="ARBA00010790"/>
    </source>
</evidence>
<evidence type="ECO:0000313" key="7">
    <source>
        <dbReference type="EMBL" id="MDT0316989.1"/>
    </source>
</evidence>
<dbReference type="Gene3D" id="3.40.50.1820">
    <property type="entry name" value="alpha/beta hydrolase"/>
    <property type="match status" value="1"/>
</dbReference>
<evidence type="ECO:0000256" key="4">
    <source>
        <dbReference type="ARBA" id="ARBA00022827"/>
    </source>
</evidence>
<keyword evidence="3" id="KW-0285">Flavoprotein</keyword>
<gene>
    <name evidence="7" type="ORF">RNC47_01405</name>
</gene>
<dbReference type="InterPro" id="IPR052542">
    <property type="entry name" value="Cholesterol_Oxidase"/>
</dbReference>
<evidence type="ECO:0000256" key="3">
    <source>
        <dbReference type="ARBA" id="ARBA00022630"/>
    </source>
</evidence>
<dbReference type="SUPFAM" id="SSF53474">
    <property type="entry name" value="alpha/beta-Hydrolases"/>
    <property type="match status" value="1"/>
</dbReference>
<sequence>MPDAEVTSHPFTTQDGLRLDLTRFKRSECEDVVLLVHGLTGSSDMFIMPEHYNLARYLLDNGLEDVWTLDLRMSNRYPYNTEPGQFTLDDVAHYDHPAALAEVRRHVGKRRIHVIAHCLGSTSFMMSLFAGAASGVASLISQSVALVMRVPRWSRWKLEYAPEALELGLGLASVDPRMAEATRFSRGWLLSRLVSLAHQECDNPACHMVSFMWGTGWPALYSHANLAPATHDRIADLLGPVGMHYYRHIRKMARAGRAVKYDIADRRHADLPDDYLVDAAQQDTPILFLTGAHNNVFGDANVACHRLLSQHSPDLYELAVLPGYGYIDPILGKHAHRDVFPVMLDFLKRRAN</sequence>
<protein>
    <submittedName>
        <fullName evidence="7">Alpha/beta fold hydrolase</fullName>
    </submittedName>
</protein>